<proteinExistence type="predicted"/>
<feature type="compositionally biased region" description="Basic and acidic residues" evidence="1">
    <location>
        <begin position="7"/>
        <end position="17"/>
    </location>
</feature>
<dbReference type="AlphaFoldDB" id="A0AAW0GKN0"/>
<evidence type="ECO:0008006" key="4">
    <source>
        <dbReference type="Google" id="ProtNLM"/>
    </source>
</evidence>
<reference evidence="2 3" key="1">
    <citation type="submission" date="2022-09" db="EMBL/GenBank/DDBJ databases">
        <authorList>
            <person name="Palmer J.M."/>
        </authorList>
    </citation>
    <scope>NUCLEOTIDE SEQUENCE [LARGE SCALE GENOMIC DNA]</scope>
    <source>
        <strain evidence="2 3">DSM 7382</strain>
    </source>
</reference>
<protein>
    <recommendedName>
        <fullName evidence="4">F-box domain-containing protein</fullName>
    </recommendedName>
</protein>
<dbReference type="InterPro" id="IPR036047">
    <property type="entry name" value="F-box-like_dom_sf"/>
</dbReference>
<evidence type="ECO:0000313" key="2">
    <source>
        <dbReference type="EMBL" id="KAK7690477.1"/>
    </source>
</evidence>
<comment type="caution">
    <text evidence="2">The sequence shown here is derived from an EMBL/GenBank/DDBJ whole genome shotgun (WGS) entry which is preliminary data.</text>
</comment>
<sequence length="216" mass="25346">MDSEDERDMKSQHDKSKSPAIEGYYARNGLELRPYEGDEAGTSGLFDQEEIRTDVAYYRLLRLLETMAGFHKGYTDLSGRHRQRYESIRLRYFRFARGLLTIYKLPSNDKELDIQLYLARWNAHRAMSSGELMQHIASVSRAIELSPDPKLQTLLLTGLPPEILYMIMDFEDKSIARSFGATCRRFHTISRSYIFRERELKLDHGEIDWVRSERPQ</sequence>
<evidence type="ECO:0000256" key="1">
    <source>
        <dbReference type="SAM" id="MobiDB-lite"/>
    </source>
</evidence>
<organism evidence="2 3">
    <name type="scientific">Cerrena zonata</name>
    <dbReference type="NCBI Taxonomy" id="2478898"/>
    <lineage>
        <taxon>Eukaryota</taxon>
        <taxon>Fungi</taxon>
        <taxon>Dikarya</taxon>
        <taxon>Basidiomycota</taxon>
        <taxon>Agaricomycotina</taxon>
        <taxon>Agaricomycetes</taxon>
        <taxon>Polyporales</taxon>
        <taxon>Cerrenaceae</taxon>
        <taxon>Cerrena</taxon>
    </lineage>
</organism>
<evidence type="ECO:0000313" key="3">
    <source>
        <dbReference type="Proteomes" id="UP001385951"/>
    </source>
</evidence>
<dbReference type="SUPFAM" id="SSF81383">
    <property type="entry name" value="F-box domain"/>
    <property type="match status" value="1"/>
</dbReference>
<gene>
    <name evidence="2" type="ORF">QCA50_005575</name>
</gene>
<feature type="region of interest" description="Disordered" evidence="1">
    <location>
        <begin position="1"/>
        <end position="22"/>
    </location>
</feature>
<dbReference type="CDD" id="cd09917">
    <property type="entry name" value="F-box_SF"/>
    <property type="match status" value="1"/>
</dbReference>
<accession>A0AAW0GKN0</accession>
<keyword evidence="3" id="KW-1185">Reference proteome</keyword>
<dbReference type="EMBL" id="JASBNA010000006">
    <property type="protein sequence ID" value="KAK7690477.1"/>
    <property type="molecule type" value="Genomic_DNA"/>
</dbReference>
<dbReference type="Proteomes" id="UP001385951">
    <property type="component" value="Unassembled WGS sequence"/>
</dbReference>
<name>A0AAW0GKN0_9APHY</name>